<feature type="chain" id="PRO_5017980217" evidence="3">
    <location>
        <begin position="18"/>
        <end position="429"/>
    </location>
</feature>
<evidence type="ECO:0000256" key="1">
    <source>
        <dbReference type="SAM" id="Coils"/>
    </source>
</evidence>
<proteinExistence type="predicted"/>
<evidence type="ECO:0000256" key="2">
    <source>
        <dbReference type="SAM" id="MobiDB-lite"/>
    </source>
</evidence>
<evidence type="ECO:0000313" key="4">
    <source>
        <dbReference type="EMBL" id="RRD63061.1"/>
    </source>
</evidence>
<feature type="signal peptide" evidence="3">
    <location>
        <begin position="1"/>
        <end position="17"/>
    </location>
</feature>
<protein>
    <submittedName>
        <fullName evidence="4">Uncharacterized protein</fullName>
    </submittedName>
</protein>
<feature type="compositionally biased region" description="Basic and acidic residues" evidence="2">
    <location>
        <begin position="41"/>
        <end position="81"/>
    </location>
</feature>
<dbReference type="AlphaFoldDB" id="A0A3P1XX01"/>
<dbReference type="RefSeq" id="WP_124750387.1">
    <property type="nucleotide sequence ID" value="NZ_RQYS01000002.1"/>
</dbReference>
<dbReference type="Proteomes" id="UP000278609">
    <property type="component" value="Unassembled WGS sequence"/>
</dbReference>
<keyword evidence="1" id="KW-0175">Coiled coil</keyword>
<name>A0A3P1XX01_TANFO</name>
<sequence>MKTVKKTIMMMVLFAIAGHTVSAQINLKKIGKQVQRSAERQVERKIENRATEATRKGIDHAEDKAEETVEKAVEKRTDRSSSDTPGASQAQPMGSEATAAADGGERNKSGKLIPQTMADYAAYSQTLPKLYLDIADDLMTGTDLEGYLNMFPMLSEQAHKNSPSEAANGFVYRRVAECFAYAQATDNTYLLTQGGKLLDLLEKQYGVSPSDAYQQQWRAEEKRIQGILRVPSGKLLESVELSLKKTRAHTEKDSIELYFFYAAYTLDKLSAREDVDKTSERYRKAVAEHDALLSELKAKGYDAYDAAAAKAQAAAREAEEERARMVELPTPRMRNAQLEATMLRLANAHFSGIKVEKVFIMDSDWRIQRNAVGIILRRTLNTAIVVKESNGKYYLRDLSFEQPYSGGGGYGATQVYGVGVKNDPVNYKP</sequence>
<gene>
    <name evidence="4" type="ORF">EII40_00875</name>
</gene>
<feature type="coiled-coil region" evidence="1">
    <location>
        <begin position="301"/>
        <end position="328"/>
    </location>
</feature>
<feature type="region of interest" description="Disordered" evidence="2">
    <location>
        <begin position="41"/>
        <end position="110"/>
    </location>
</feature>
<keyword evidence="3" id="KW-0732">Signal</keyword>
<evidence type="ECO:0000256" key="3">
    <source>
        <dbReference type="SAM" id="SignalP"/>
    </source>
</evidence>
<reference evidence="4 5" key="1">
    <citation type="submission" date="2018-11" db="EMBL/GenBank/DDBJ databases">
        <title>Genomes From Bacteria Associated with the Canine Oral Cavity: a Test Case for Automated Genome-Based Taxonomic Assignment.</title>
        <authorList>
            <person name="Coil D.A."/>
            <person name="Jospin G."/>
            <person name="Darling A.E."/>
            <person name="Wallis C."/>
            <person name="Davis I.J."/>
            <person name="Harris S."/>
            <person name="Eisen J.A."/>
            <person name="Holcombe L.J."/>
            <person name="O'Flynn C."/>
        </authorList>
    </citation>
    <scope>NUCLEOTIDE SEQUENCE [LARGE SCALE GENOMIC DNA]</scope>
    <source>
        <strain evidence="4 5">OH2617_COT-023</strain>
    </source>
</reference>
<comment type="caution">
    <text evidence="4">The sequence shown here is derived from an EMBL/GenBank/DDBJ whole genome shotgun (WGS) entry which is preliminary data.</text>
</comment>
<feature type="compositionally biased region" description="Polar residues" evidence="2">
    <location>
        <begin position="82"/>
        <end position="92"/>
    </location>
</feature>
<organism evidence="4 5">
    <name type="scientific">Tannerella forsythia</name>
    <name type="common">Bacteroides forsythus</name>
    <dbReference type="NCBI Taxonomy" id="28112"/>
    <lineage>
        <taxon>Bacteria</taxon>
        <taxon>Pseudomonadati</taxon>
        <taxon>Bacteroidota</taxon>
        <taxon>Bacteroidia</taxon>
        <taxon>Bacteroidales</taxon>
        <taxon>Tannerellaceae</taxon>
        <taxon>Tannerella</taxon>
    </lineage>
</organism>
<accession>A0A3P1XX01</accession>
<evidence type="ECO:0000313" key="5">
    <source>
        <dbReference type="Proteomes" id="UP000278609"/>
    </source>
</evidence>
<dbReference type="OrthoDB" id="1155590at2"/>
<dbReference type="EMBL" id="RQYS01000002">
    <property type="protein sequence ID" value="RRD63061.1"/>
    <property type="molecule type" value="Genomic_DNA"/>
</dbReference>